<keyword evidence="3" id="KW-0233">DNA recombination</keyword>
<dbReference type="SUPFAM" id="SSF56349">
    <property type="entry name" value="DNA breaking-rejoining enzymes"/>
    <property type="match status" value="1"/>
</dbReference>
<evidence type="ECO:0000313" key="7">
    <source>
        <dbReference type="EMBL" id="OGZ61159.1"/>
    </source>
</evidence>
<evidence type="ECO:0008006" key="9">
    <source>
        <dbReference type="Google" id="ProtNLM"/>
    </source>
</evidence>
<dbReference type="InterPro" id="IPR010998">
    <property type="entry name" value="Integrase_recombinase_N"/>
</dbReference>
<dbReference type="InterPro" id="IPR011010">
    <property type="entry name" value="DNA_brk_join_enz"/>
</dbReference>
<sequence>MSKKDKKEILPYLDDFLLHIQTNNYSKETLYNYERDLRTLDAFLGEEMSGLPFSGVTKRTMEQFKAYLTSKDRKTSGGIKPHKQLKSGSINRILSSIRRYLVYLIDMDYKAPIAPESIKLLRMEKKHPHVAELQDLVRLIETPSEYEKNKMVGLRNRAMLELLFATGMRISELVNLKRDQVDKSSKIFITGKGKKQRFVYLTDRAVRHLDTYLEERADNSDFMFVPYRGSNAHEKNAISTNYLQMKIKQYRNYVGINVPTSAHSLRHGFATYLAENGANPAAIQILLGHESLDTTTRYVHASDRYAQKTHKKFHPLKD</sequence>
<dbReference type="AlphaFoldDB" id="A0A1G2HFJ5"/>
<dbReference type="PROSITE" id="PS51898">
    <property type="entry name" value="TYR_RECOMBINASE"/>
    <property type="match status" value="1"/>
</dbReference>
<dbReference type="PANTHER" id="PTHR30349">
    <property type="entry name" value="PHAGE INTEGRASE-RELATED"/>
    <property type="match status" value="1"/>
</dbReference>
<evidence type="ECO:0000256" key="4">
    <source>
        <dbReference type="PROSITE-ProRule" id="PRU01248"/>
    </source>
</evidence>
<proteinExistence type="predicted"/>
<dbReference type="GO" id="GO:0003677">
    <property type="term" value="F:DNA binding"/>
    <property type="evidence" value="ECO:0007669"/>
    <property type="project" value="UniProtKB-UniRule"/>
</dbReference>
<dbReference type="EMBL" id="MHOH01000005">
    <property type="protein sequence ID" value="OGZ61159.1"/>
    <property type="molecule type" value="Genomic_DNA"/>
</dbReference>
<dbReference type="InterPro" id="IPR050090">
    <property type="entry name" value="Tyrosine_recombinase_XerCD"/>
</dbReference>
<organism evidence="7 8">
    <name type="scientific">Candidatus Spechtbacteria bacterium RIFCSPLOWO2_01_FULL_43_12</name>
    <dbReference type="NCBI Taxonomy" id="1802162"/>
    <lineage>
        <taxon>Bacteria</taxon>
        <taxon>Candidatus Spechtiibacteriota</taxon>
    </lineage>
</organism>
<dbReference type="PROSITE" id="PS51900">
    <property type="entry name" value="CB"/>
    <property type="match status" value="1"/>
</dbReference>
<accession>A0A1G2HFJ5</accession>
<dbReference type="GO" id="GO:0006310">
    <property type="term" value="P:DNA recombination"/>
    <property type="evidence" value="ECO:0007669"/>
    <property type="project" value="UniProtKB-KW"/>
</dbReference>
<dbReference type="Pfam" id="PF02899">
    <property type="entry name" value="Phage_int_SAM_1"/>
    <property type="match status" value="1"/>
</dbReference>
<comment type="caution">
    <text evidence="7">The sequence shown here is derived from an EMBL/GenBank/DDBJ whole genome shotgun (WGS) entry which is preliminary data.</text>
</comment>
<dbReference type="InterPro" id="IPR044068">
    <property type="entry name" value="CB"/>
</dbReference>
<evidence type="ECO:0000256" key="1">
    <source>
        <dbReference type="ARBA" id="ARBA00022908"/>
    </source>
</evidence>
<feature type="domain" description="Core-binding (CB)" evidence="6">
    <location>
        <begin position="7"/>
        <end position="105"/>
    </location>
</feature>
<keyword evidence="2 4" id="KW-0238">DNA-binding</keyword>
<reference evidence="7 8" key="1">
    <citation type="journal article" date="2016" name="Nat. Commun.">
        <title>Thousands of microbial genomes shed light on interconnected biogeochemical processes in an aquifer system.</title>
        <authorList>
            <person name="Anantharaman K."/>
            <person name="Brown C.T."/>
            <person name="Hug L.A."/>
            <person name="Sharon I."/>
            <person name="Castelle C.J."/>
            <person name="Probst A.J."/>
            <person name="Thomas B.C."/>
            <person name="Singh A."/>
            <person name="Wilkins M.J."/>
            <person name="Karaoz U."/>
            <person name="Brodie E.L."/>
            <person name="Williams K.H."/>
            <person name="Hubbard S.S."/>
            <person name="Banfield J.F."/>
        </authorList>
    </citation>
    <scope>NUCLEOTIDE SEQUENCE [LARGE SCALE GENOMIC DNA]</scope>
</reference>
<dbReference type="InterPro" id="IPR002104">
    <property type="entry name" value="Integrase_catalytic"/>
</dbReference>
<keyword evidence="1" id="KW-0229">DNA integration</keyword>
<gene>
    <name evidence="7" type="ORF">A2919_00970</name>
</gene>
<dbReference type="GO" id="GO:0015074">
    <property type="term" value="P:DNA integration"/>
    <property type="evidence" value="ECO:0007669"/>
    <property type="project" value="UniProtKB-KW"/>
</dbReference>
<feature type="domain" description="Tyr recombinase" evidence="5">
    <location>
        <begin position="126"/>
        <end position="311"/>
    </location>
</feature>
<evidence type="ECO:0000313" key="8">
    <source>
        <dbReference type="Proteomes" id="UP000178835"/>
    </source>
</evidence>
<dbReference type="Gene3D" id="1.10.150.130">
    <property type="match status" value="1"/>
</dbReference>
<dbReference type="Gene3D" id="1.10.443.10">
    <property type="entry name" value="Intergrase catalytic core"/>
    <property type="match status" value="1"/>
</dbReference>
<dbReference type="InterPro" id="IPR004107">
    <property type="entry name" value="Integrase_SAM-like_N"/>
</dbReference>
<evidence type="ECO:0000256" key="3">
    <source>
        <dbReference type="ARBA" id="ARBA00023172"/>
    </source>
</evidence>
<name>A0A1G2HFJ5_9BACT</name>
<dbReference type="Pfam" id="PF00589">
    <property type="entry name" value="Phage_integrase"/>
    <property type="match status" value="1"/>
</dbReference>
<protein>
    <recommendedName>
        <fullName evidence="9">Tyrosine recombinase XerC</fullName>
    </recommendedName>
</protein>
<dbReference type="PANTHER" id="PTHR30349:SF81">
    <property type="entry name" value="TYROSINE RECOMBINASE XERC"/>
    <property type="match status" value="1"/>
</dbReference>
<evidence type="ECO:0000259" key="6">
    <source>
        <dbReference type="PROSITE" id="PS51900"/>
    </source>
</evidence>
<evidence type="ECO:0000259" key="5">
    <source>
        <dbReference type="PROSITE" id="PS51898"/>
    </source>
</evidence>
<dbReference type="InterPro" id="IPR013762">
    <property type="entry name" value="Integrase-like_cat_sf"/>
</dbReference>
<evidence type="ECO:0000256" key="2">
    <source>
        <dbReference type="ARBA" id="ARBA00023125"/>
    </source>
</evidence>
<dbReference type="Proteomes" id="UP000178835">
    <property type="component" value="Unassembled WGS sequence"/>
</dbReference>